<comment type="catalytic activity">
    <reaction evidence="1">
        <text>ATP + protein L-histidine = ADP + protein N-phospho-L-histidine.</text>
        <dbReference type="EC" id="2.7.13.3"/>
    </reaction>
</comment>
<dbReference type="CDD" id="cd00082">
    <property type="entry name" value="HisKA"/>
    <property type="match status" value="1"/>
</dbReference>
<dbReference type="InterPro" id="IPR003661">
    <property type="entry name" value="HisK_dim/P_dom"/>
</dbReference>
<dbReference type="SUPFAM" id="SSF55874">
    <property type="entry name" value="ATPase domain of HSP90 chaperone/DNA topoisomerase II/histidine kinase"/>
    <property type="match status" value="1"/>
</dbReference>
<dbReference type="Gene3D" id="1.10.287.130">
    <property type="match status" value="1"/>
</dbReference>
<evidence type="ECO:0000256" key="2">
    <source>
        <dbReference type="ARBA" id="ARBA00012438"/>
    </source>
</evidence>
<dbReference type="InterPro" id="IPR005467">
    <property type="entry name" value="His_kinase_dom"/>
</dbReference>
<evidence type="ECO:0000256" key="6">
    <source>
        <dbReference type="ARBA" id="ARBA00023012"/>
    </source>
</evidence>
<keyword evidence="6" id="KW-0902">Two-component regulatory system</keyword>
<dbReference type="InterPro" id="IPR036890">
    <property type="entry name" value="HATPase_C_sf"/>
</dbReference>
<evidence type="ECO:0000256" key="3">
    <source>
        <dbReference type="ARBA" id="ARBA00022553"/>
    </source>
</evidence>
<reference evidence="8" key="1">
    <citation type="submission" date="2024-06" db="EMBL/GenBank/DDBJ databases">
        <title>Whole Genome Sequence of Streptococcus sp. strain SN-1.</title>
        <authorList>
            <person name="Saito M."/>
            <person name="Kuwahara N."/>
            <person name="Senpuku H."/>
        </authorList>
    </citation>
    <scope>NUCLEOTIDE SEQUENCE</scope>
    <source>
        <strain evidence="8">SN-1</strain>
    </source>
</reference>
<dbReference type="SUPFAM" id="SSF47384">
    <property type="entry name" value="Homodimeric domain of signal transducing histidine kinase"/>
    <property type="match status" value="1"/>
</dbReference>
<evidence type="ECO:0000256" key="1">
    <source>
        <dbReference type="ARBA" id="ARBA00000085"/>
    </source>
</evidence>
<keyword evidence="4" id="KW-0808">Transferase</keyword>
<dbReference type="InterPro" id="IPR036097">
    <property type="entry name" value="HisK_dim/P_sf"/>
</dbReference>
<feature type="domain" description="Histidine kinase" evidence="7">
    <location>
        <begin position="89"/>
        <end position="294"/>
    </location>
</feature>
<dbReference type="EMBL" id="AP028929">
    <property type="protein sequence ID" value="BET05021.1"/>
    <property type="molecule type" value="Genomic_DNA"/>
</dbReference>
<proteinExistence type="predicted"/>
<evidence type="ECO:0000256" key="4">
    <source>
        <dbReference type="ARBA" id="ARBA00022679"/>
    </source>
</evidence>
<accession>A0AAT9G0N5</accession>
<dbReference type="SMART" id="SM00388">
    <property type="entry name" value="HisKA"/>
    <property type="match status" value="1"/>
</dbReference>
<dbReference type="PANTHER" id="PTHR43547">
    <property type="entry name" value="TWO-COMPONENT HISTIDINE KINASE"/>
    <property type="match status" value="1"/>
</dbReference>
<keyword evidence="3" id="KW-0597">Phosphoprotein</keyword>
<dbReference type="Gene3D" id="3.30.565.10">
    <property type="entry name" value="Histidine kinase-like ATPase, C-terminal domain"/>
    <property type="match status" value="1"/>
</dbReference>
<dbReference type="Pfam" id="PF02518">
    <property type="entry name" value="HATPase_c"/>
    <property type="match status" value="1"/>
</dbReference>
<organism evidence="8">
    <name type="scientific">Streptococcus sp. SN-1</name>
    <dbReference type="NCBI Taxonomy" id="3074854"/>
    <lineage>
        <taxon>Bacteria</taxon>
        <taxon>Bacillati</taxon>
        <taxon>Bacillota</taxon>
        <taxon>Bacilli</taxon>
        <taxon>Lactobacillales</taxon>
        <taxon>Streptococcaceae</taxon>
        <taxon>Streptococcus</taxon>
    </lineage>
</organism>
<sequence length="294" mass="33846">MTYMIIFVLLVLLIILSITLIRYHIALKNLSQQIEDKILTGSMKRVGVSIFSKHFLHLYQQIENLFQEVEQSRLVMKREKQTLDMAISNISHDIRTPLTIASGYTQQLIKSPENKGETLQKVAQHLDLVSKRLEALLEYRRLMEGAVKPKLEEVELSAFITKKTLAYYDVFQAANITLDFKVEAGLTTRTDEDLLDRILQNLLGNVLKHGKEEARLSLKKEKEQEQLVLEIANLVKQPIKKIENLSNRFYSENLSDTEESSGLGLYITEELCHLLGTEMKLSTDGQWLSVFIYF</sequence>
<dbReference type="PROSITE" id="PS50109">
    <property type="entry name" value="HIS_KIN"/>
    <property type="match status" value="1"/>
</dbReference>
<gene>
    <name evidence="8" type="ORF">MASAN616_08840</name>
</gene>
<dbReference type="AlphaFoldDB" id="A0AAT9G0N5"/>
<dbReference type="Pfam" id="PF00512">
    <property type="entry name" value="HisKA"/>
    <property type="match status" value="1"/>
</dbReference>
<dbReference type="GO" id="GO:0000155">
    <property type="term" value="F:phosphorelay sensor kinase activity"/>
    <property type="evidence" value="ECO:0007669"/>
    <property type="project" value="InterPro"/>
</dbReference>
<dbReference type="EC" id="2.7.13.3" evidence="2"/>
<dbReference type="InterPro" id="IPR003594">
    <property type="entry name" value="HATPase_dom"/>
</dbReference>
<evidence type="ECO:0000313" key="8">
    <source>
        <dbReference type="EMBL" id="BET05021.1"/>
    </source>
</evidence>
<evidence type="ECO:0000259" key="7">
    <source>
        <dbReference type="PROSITE" id="PS50109"/>
    </source>
</evidence>
<keyword evidence="5 8" id="KW-0418">Kinase</keyword>
<protein>
    <recommendedName>
        <fullName evidence="2">histidine kinase</fullName>
        <ecNumber evidence="2">2.7.13.3</ecNumber>
    </recommendedName>
</protein>
<dbReference type="RefSeq" id="WP_369607002.1">
    <property type="nucleotide sequence ID" value="NZ_AP028929.1"/>
</dbReference>
<dbReference type="PANTHER" id="PTHR43547:SF2">
    <property type="entry name" value="HYBRID SIGNAL TRANSDUCTION HISTIDINE KINASE C"/>
    <property type="match status" value="1"/>
</dbReference>
<dbReference type="CDD" id="cd00075">
    <property type="entry name" value="HATPase"/>
    <property type="match status" value="1"/>
</dbReference>
<evidence type="ECO:0000256" key="5">
    <source>
        <dbReference type="ARBA" id="ARBA00022777"/>
    </source>
</evidence>
<name>A0AAT9G0N5_9STRE</name>